<keyword evidence="3 6" id="KW-0812">Transmembrane</keyword>
<dbReference type="RefSeq" id="WP_003040069.1">
    <property type="nucleotide sequence ID" value="NZ_CP029207.1"/>
</dbReference>
<comment type="subcellular location">
    <subcellularLocation>
        <location evidence="1">Cell membrane</location>
        <topology evidence="1">Multi-pass membrane protein</topology>
    </subcellularLocation>
</comment>
<sequence length="126" mass="14060">MKLYVQLMIIFSISLIGEGISYLFHLPIPGSIIGLIFLFLALQFKMLRLRHVSMVGNFLLANMTILFLPPAVGIMDKFHVIAPYLLPIVLIIVGAIVINVIVIAVVVHLIKNRFEGDYGEGETRNV</sequence>
<organism evidence="7 8">
    <name type="scientific">Streptococcus constellatus</name>
    <dbReference type="NCBI Taxonomy" id="76860"/>
    <lineage>
        <taxon>Bacteria</taxon>
        <taxon>Bacillati</taxon>
        <taxon>Bacillota</taxon>
        <taxon>Bacilli</taxon>
        <taxon>Lactobacillales</taxon>
        <taxon>Streptococcaceae</taxon>
        <taxon>Streptococcus</taxon>
        <taxon>Streptococcus anginosus group</taxon>
    </lineage>
</organism>
<evidence type="ECO:0000256" key="6">
    <source>
        <dbReference type="SAM" id="Phobius"/>
    </source>
</evidence>
<evidence type="ECO:0000256" key="1">
    <source>
        <dbReference type="ARBA" id="ARBA00004651"/>
    </source>
</evidence>
<feature type="transmembrane region" description="Helical" evidence="6">
    <location>
        <begin position="54"/>
        <end position="72"/>
    </location>
</feature>
<protein>
    <submittedName>
        <fullName evidence="7">LrgA</fullName>
    </submittedName>
</protein>
<dbReference type="AlphaFoldDB" id="A0A0C1HW79"/>
<evidence type="ECO:0000313" key="7">
    <source>
        <dbReference type="EMBL" id="KIC78373.1"/>
    </source>
</evidence>
<evidence type="ECO:0000256" key="5">
    <source>
        <dbReference type="ARBA" id="ARBA00023136"/>
    </source>
</evidence>
<keyword evidence="5 6" id="KW-0472">Membrane</keyword>
<gene>
    <name evidence="7" type="ORF">RN79_02025</name>
</gene>
<keyword evidence="2" id="KW-1003">Cell membrane</keyword>
<evidence type="ECO:0000256" key="3">
    <source>
        <dbReference type="ARBA" id="ARBA00022692"/>
    </source>
</evidence>
<keyword evidence="4 6" id="KW-1133">Transmembrane helix</keyword>
<dbReference type="OrthoDB" id="3176438at2"/>
<dbReference type="EMBL" id="JWIY01000001">
    <property type="protein sequence ID" value="KIC78373.1"/>
    <property type="molecule type" value="Genomic_DNA"/>
</dbReference>
<proteinExistence type="predicted"/>
<dbReference type="PANTHER" id="PTHR33931:SF5">
    <property type="entry name" value="UPF0299 MEMBRANE PROTEIN YOHJ"/>
    <property type="match status" value="1"/>
</dbReference>
<dbReference type="InterPro" id="IPR005538">
    <property type="entry name" value="LrgA/CidA"/>
</dbReference>
<evidence type="ECO:0000313" key="8">
    <source>
        <dbReference type="Proteomes" id="UP000031339"/>
    </source>
</evidence>
<dbReference type="GO" id="GO:0005886">
    <property type="term" value="C:plasma membrane"/>
    <property type="evidence" value="ECO:0007669"/>
    <property type="project" value="UniProtKB-SubCell"/>
</dbReference>
<name>A0A0C1HW79_STRCV</name>
<dbReference type="eggNOG" id="COG1380">
    <property type="taxonomic scope" value="Bacteria"/>
</dbReference>
<feature type="transmembrane region" description="Helical" evidence="6">
    <location>
        <begin position="20"/>
        <end position="42"/>
    </location>
</feature>
<evidence type="ECO:0000256" key="2">
    <source>
        <dbReference type="ARBA" id="ARBA00022475"/>
    </source>
</evidence>
<dbReference type="Pfam" id="PF03788">
    <property type="entry name" value="LrgA"/>
    <property type="match status" value="1"/>
</dbReference>
<evidence type="ECO:0000256" key="4">
    <source>
        <dbReference type="ARBA" id="ARBA00022989"/>
    </source>
</evidence>
<dbReference type="STRING" id="862969.SCI_0678"/>
<dbReference type="Proteomes" id="UP000031339">
    <property type="component" value="Unassembled WGS sequence"/>
</dbReference>
<feature type="transmembrane region" description="Helical" evidence="6">
    <location>
        <begin position="84"/>
        <end position="110"/>
    </location>
</feature>
<accession>A0A0C1HW79</accession>
<dbReference type="PANTHER" id="PTHR33931">
    <property type="entry name" value="HOLIN-LIKE PROTEIN CIDA-RELATED"/>
    <property type="match status" value="1"/>
</dbReference>
<reference evidence="7 8" key="1">
    <citation type="submission" date="2014-12" db="EMBL/GenBank/DDBJ databases">
        <title>Partial genome sequence of Streptococcus constellatus KCOM 1650 (= ChDC B144).</title>
        <authorList>
            <person name="Kook J.-K."/>
            <person name="Park S.-N."/>
            <person name="Lim Y.K."/>
            <person name="Jo E."/>
        </authorList>
    </citation>
    <scope>NUCLEOTIDE SEQUENCE [LARGE SCALE GENOMIC DNA]</scope>
    <source>
        <strain evidence="7 8">KCOM 1650</strain>
    </source>
</reference>
<comment type="caution">
    <text evidence="7">The sequence shown here is derived from an EMBL/GenBank/DDBJ whole genome shotgun (WGS) entry which is preliminary data.</text>
</comment>